<dbReference type="InterPro" id="IPR013083">
    <property type="entry name" value="Znf_RING/FYVE/PHD"/>
</dbReference>
<reference evidence="13 14" key="1">
    <citation type="submission" date="2019-01" db="EMBL/GenBank/DDBJ databases">
        <title>Genome Assembly of Collichthys lucidus.</title>
        <authorList>
            <person name="Cai M."/>
            <person name="Xiao S."/>
        </authorList>
    </citation>
    <scope>NUCLEOTIDE SEQUENCE [LARGE SCALE GENOMIC DNA]</scope>
    <source>
        <strain evidence="13">JT15FE1705JMU</strain>
        <tissue evidence="13">Muscle</tissue>
    </source>
</reference>
<dbReference type="EMBL" id="CM014080">
    <property type="protein sequence ID" value="TKS68364.1"/>
    <property type="molecule type" value="Genomic_DNA"/>
</dbReference>
<keyword evidence="6 10" id="KW-1133">Transmembrane helix</keyword>
<dbReference type="SUPFAM" id="SSF57850">
    <property type="entry name" value="RING/U-box"/>
    <property type="match status" value="1"/>
</dbReference>
<dbReference type="FunFam" id="3.50.30.30:FF:000003">
    <property type="entry name" value="E3 ubiquitin-protein ligase RNF128"/>
    <property type="match status" value="1"/>
</dbReference>
<keyword evidence="2 10" id="KW-0812">Transmembrane</keyword>
<dbReference type="PANTHER" id="PTHR46539">
    <property type="entry name" value="E3 UBIQUITIN-PROTEIN LIGASE ATL42"/>
    <property type="match status" value="1"/>
</dbReference>
<dbReference type="FunFam" id="3.30.40.10:FF:000009">
    <property type="entry name" value="E3 ubiquitin-protein ligase RNF130"/>
    <property type="match status" value="1"/>
</dbReference>
<feature type="region of interest" description="Disordered" evidence="9">
    <location>
        <begin position="402"/>
        <end position="430"/>
    </location>
</feature>
<organism evidence="13 14">
    <name type="scientific">Collichthys lucidus</name>
    <name type="common">Big head croaker</name>
    <name type="synonym">Sciaena lucida</name>
    <dbReference type="NCBI Taxonomy" id="240159"/>
    <lineage>
        <taxon>Eukaryota</taxon>
        <taxon>Metazoa</taxon>
        <taxon>Chordata</taxon>
        <taxon>Craniata</taxon>
        <taxon>Vertebrata</taxon>
        <taxon>Euteleostomi</taxon>
        <taxon>Actinopterygii</taxon>
        <taxon>Neopterygii</taxon>
        <taxon>Teleostei</taxon>
        <taxon>Neoteleostei</taxon>
        <taxon>Acanthomorphata</taxon>
        <taxon>Eupercaria</taxon>
        <taxon>Sciaenidae</taxon>
        <taxon>Collichthys</taxon>
    </lineage>
</organism>
<dbReference type="SMART" id="SM00184">
    <property type="entry name" value="RING"/>
    <property type="match status" value="1"/>
</dbReference>
<evidence type="ECO:0000256" key="6">
    <source>
        <dbReference type="ARBA" id="ARBA00022989"/>
    </source>
</evidence>
<dbReference type="GO" id="GO:0016020">
    <property type="term" value="C:membrane"/>
    <property type="evidence" value="ECO:0007669"/>
    <property type="project" value="UniProtKB-SubCell"/>
</dbReference>
<keyword evidence="4 8" id="KW-0863">Zinc-finger</keyword>
<dbReference type="InterPro" id="IPR003137">
    <property type="entry name" value="PA_domain"/>
</dbReference>
<gene>
    <name evidence="13" type="ORF">D9C73_002426</name>
</gene>
<proteinExistence type="predicted"/>
<evidence type="ECO:0000256" key="9">
    <source>
        <dbReference type="SAM" id="MobiDB-lite"/>
    </source>
</evidence>
<dbReference type="CDD" id="cd02122">
    <property type="entry name" value="PA_GRAIL_like"/>
    <property type="match status" value="1"/>
</dbReference>
<dbReference type="PANTHER" id="PTHR46539:SF27">
    <property type="entry name" value="RING FINGER PROTEIN 128"/>
    <property type="match status" value="1"/>
</dbReference>
<dbReference type="AlphaFoldDB" id="A0A4U5U2M4"/>
<keyword evidence="7 10" id="KW-0472">Membrane</keyword>
<dbReference type="Proteomes" id="UP000298787">
    <property type="component" value="Chromosome 3"/>
</dbReference>
<dbReference type="GO" id="GO:0008270">
    <property type="term" value="F:zinc ion binding"/>
    <property type="evidence" value="ECO:0007669"/>
    <property type="project" value="UniProtKB-KW"/>
</dbReference>
<dbReference type="Pfam" id="PF02225">
    <property type="entry name" value="PA"/>
    <property type="match status" value="1"/>
</dbReference>
<evidence type="ECO:0000256" key="5">
    <source>
        <dbReference type="ARBA" id="ARBA00022833"/>
    </source>
</evidence>
<keyword evidence="5" id="KW-0862">Zinc</keyword>
<feature type="signal peptide" evidence="11">
    <location>
        <begin position="1"/>
        <end position="34"/>
    </location>
</feature>
<evidence type="ECO:0000313" key="13">
    <source>
        <dbReference type="EMBL" id="TKS68364.1"/>
    </source>
</evidence>
<feature type="domain" description="RING-type" evidence="12">
    <location>
        <begin position="268"/>
        <end position="309"/>
    </location>
</feature>
<dbReference type="SUPFAM" id="SSF52025">
    <property type="entry name" value="PA domain"/>
    <property type="match status" value="1"/>
</dbReference>
<dbReference type="PROSITE" id="PS50089">
    <property type="entry name" value="ZF_RING_2"/>
    <property type="match status" value="1"/>
</dbReference>
<keyword evidence="11" id="KW-0732">Signal</keyword>
<dbReference type="InterPro" id="IPR046450">
    <property type="entry name" value="PA_dom_sf"/>
</dbReference>
<evidence type="ECO:0000256" key="2">
    <source>
        <dbReference type="ARBA" id="ARBA00022692"/>
    </source>
</evidence>
<sequence length="430" mass="48178">MAPSLIRACRSLALSTWLLSFCFVHLLCLDFTVAEKEEWYTAFVNITYLDPVTSELKTEKTECGRYGEHSPKKEARGLVLVPTLLQDRQACDPSVRFPPVYHNTAWVALVAAGNCSYREKIRNVANYNASAVVIYNVGSAGANDTITMPHQGTGDVVAIMIPEPRGREIVALLEQHIVIMLQITIGTRNLQKYVSRTSVVFVSISFIVLMIISLAWLVFYYIQRFRYANARDRNQRRLGDAAKKALSKLQVRTIKKGDEETESDFDNCAVCIESYKPNDVVRILPCRHVFHKHCVDPWLQDHRTCPMCKMNILKALGILVSFFTCKHIKISKLMQNIKVMNIARTRVSLKNIFGLFQLNADCSDDVPPDYETSVGGPPTNPISGASEITVNESSVVLDSAGRAIGLQQHHPNTETEPQEGEESRIIASSE</sequence>
<evidence type="ECO:0000256" key="11">
    <source>
        <dbReference type="SAM" id="SignalP"/>
    </source>
</evidence>
<feature type="transmembrane region" description="Helical" evidence="10">
    <location>
        <begin position="199"/>
        <end position="222"/>
    </location>
</feature>
<dbReference type="STRING" id="240159.A0A4U5U2M4"/>
<evidence type="ECO:0000256" key="3">
    <source>
        <dbReference type="ARBA" id="ARBA00022723"/>
    </source>
</evidence>
<name>A0A4U5U2M4_COLLU</name>
<protein>
    <submittedName>
        <fullName evidence="13">RING finger protein 150</fullName>
    </submittedName>
</protein>
<dbReference type="Pfam" id="PF13639">
    <property type="entry name" value="zf-RING_2"/>
    <property type="match status" value="1"/>
</dbReference>
<feature type="chain" id="PRO_5020304545" evidence="11">
    <location>
        <begin position="35"/>
        <end position="430"/>
    </location>
</feature>
<keyword evidence="3" id="KW-0479">Metal-binding</keyword>
<dbReference type="Gene3D" id="3.50.30.30">
    <property type="match status" value="1"/>
</dbReference>
<dbReference type="InterPro" id="IPR001841">
    <property type="entry name" value="Znf_RING"/>
</dbReference>
<evidence type="ECO:0000256" key="4">
    <source>
        <dbReference type="ARBA" id="ARBA00022771"/>
    </source>
</evidence>
<comment type="subcellular location">
    <subcellularLocation>
        <location evidence="1">Membrane</location>
        <topology evidence="1">Single-pass membrane protein</topology>
    </subcellularLocation>
</comment>
<evidence type="ECO:0000313" key="14">
    <source>
        <dbReference type="Proteomes" id="UP000298787"/>
    </source>
</evidence>
<evidence type="ECO:0000259" key="12">
    <source>
        <dbReference type="PROSITE" id="PS50089"/>
    </source>
</evidence>
<dbReference type="Gene3D" id="3.30.40.10">
    <property type="entry name" value="Zinc/RING finger domain, C3HC4 (zinc finger)"/>
    <property type="match status" value="1"/>
</dbReference>
<evidence type="ECO:0000256" key="8">
    <source>
        <dbReference type="PROSITE-ProRule" id="PRU00175"/>
    </source>
</evidence>
<evidence type="ECO:0000256" key="7">
    <source>
        <dbReference type="ARBA" id="ARBA00023136"/>
    </source>
</evidence>
<evidence type="ECO:0000256" key="10">
    <source>
        <dbReference type="SAM" id="Phobius"/>
    </source>
</evidence>
<evidence type="ECO:0000256" key="1">
    <source>
        <dbReference type="ARBA" id="ARBA00004167"/>
    </source>
</evidence>
<keyword evidence="14" id="KW-1185">Reference proteome</keyword>
<accession>A0A4U5U2M4</accession>